<dbReference type="Proteomes" id="UP000774000">
    <property type="component" value="Unassembled WGS sequence"/>
</dbReference>
<gene>
    <name evidence="1" type="ORF">JOC47_003043</name>
</gene>
<protein>
    <submittedName>
        <fullName evidence="1">Uncharacterized protein</fullName>
    </submittedName>
</protein>
<dbReference type="EMBL" id="JAFBDQ010000031">
    <property type="protein sequence ID" value="MBM7558173.1"/>
    <property type="molecule type" value="Genomic_DNA"/>
</dbReference>
<reference evidence="1" key="1">
    <citation type="submission" date="2021-01" db="EMBL/GenBank/DDBJ databases">
        <title>Genomic Encyclopedia of Type Strains, Phase IV (KMG-IV): sequencing the most valuable type-strain genomes for metagenomic binning, comparative biology and taxonomic classification.</title>
        <authorList>
            <person name="Goeker M."/>
        </authorList>
    </citation>
    <scope>NUCLEOTIDE SEQUENCE</scope>
    <source>
        <strain evidence="1">DSM 23230</strain>
    </source>
</reference>
<sequence length="400" mass="47588">MKEVTLEEFIKENKERQLHICKNCEEIVELVLESYKIQINDKIIKFDILPQVKCTDCNTLHLTDRSKKIIVGFYKDLEEKNQDVFSSKFNHQNKRYSFCESYDFKYDYLDYENIPGLKRMGDDGFLTPVFFQKQALIYFFHTPKYELELGSETYGKIGTDEFIVPFGINTNDKVVMWLGDLEKLDDETLSFLKSQNVESDHKLMKSEFYLAQICCEWSEPIIEKKIVNLRNKVYDLLKNNHDIALHKLEEEVLEVIDDVKKPISYSELEVKSIISALHKILIEAVEKREFKKYYRNNSEDVEEDYTDCGSIKYFEFLLLKLLDKDSLDEEVKDLIAPLYLLNDLRIIYFHLLSDRKVKRKKKNIIESLDLASFDNTKKLYKRLINKLYELYKTFVELLQN</sequence>
<accession>A0A939BQH5</accession>
<comment type="caution">
    <text evidence="1">The sequence shown here is derived from an EMBL/GenBank/DDBJ whole genome shotgun (WGS) entry which is preliminary data.</text>
</comment>
<evidence type="ECO:0000313" key="2">
    <source>
        <dbReference type="Proteomes" id="UP000774000"/>
    </source>
</evidence>
<evidence type="ECO:0000313" key="1">
    <source>
        <dbReference type="EMBL" id="MBM7558173.1"/>
    </source>
</evidence>
<name>A0A939BQH5_9FIRM</name>
<dbReference type="AlphaFoldDB" id="A0A939BQH5"/>
<organism evidence="1 2">
    <name type="scientific">Halanaerobacter jeridensis</name>
    <dbReference type="NCBI Taxonomy" id="706427"/>
    <lineage>
        <taxon>Bacteria</taxon>
        <taxon>Bacillati</taxon>
        <taxon>Bacillota</taxon>
        <taxon>Clostridia</taxon>
        <taxon>Halanaerobiales</taxon>
        <taxon>Halobacteroidaceae</taxon>
        <taxon>Halanaerobacter</taxon>
    </lineage>
</organism>
<keyword evidence="2" id="KW-1185">Reference proteome</keyword>
<proteinExistence type="predicted"/>
<dbReference type="RefSeq" id="WP_204703205.1">
    <property type="nucleotide sequence ID" value="NZ_JAFBDQ010000031.1"/>
</dbReference>